<dbReference type="InterPro" id="IPR050891">
    <property type="entry name" value="TatD-type_Hydrolase"/>
</dbReference>
<gene>
    <name evidence="5" type="ORF">IE077_002758</name>
</gene>
<evidence type="ECO:0000256" key="3">
    <source>
        <dbReference type="ARBA" id="ARBA00022723"/>
    </source>
</evidence>
<dbReference type="SUPFAM" id="SSF51556">
    <property type="entry name" value="Metallo-dependent hydrolases"/>
    <property type="match status" value="1"/>
</dbReference>
<dbReference type="EMBL" id="JADAQX010000289">
    <property type="protein sequence ID" value="KAF8820839.1"/>
    <property type="molecule type" value="Genomic_DNA"/>
</dbReference>
<accession>A0ABQ7JA26</accession>
<protein>
    <submittedName>
        <fullName evidence="5">Hydrolase, TatD family protein</fullName>
    </submittedName>
</protein>
<keyword evidence="6" id="KW-1185">Reference proteome</keyword>
<dbReference type="PANTHER" id="PTHR10060">
    <property type="entry name" value="TATD FAMILY DEOXYRIBONUCLEASE"/>
    <property type="match status" value="1"/>
</dbReference>
<dbReference type="InterPro" id="IPR001130">
    <property type="entry name" value="TatD-like"/>
</dbReference>
<proteinExistence type="inferred from homology"/>
<dbReference type="Proteomes" id="UP000823046">
    <property type="component" value="Unassembled WGS sequence"/>
</dbReference>
<organism evidence="5 6">
    <name type="scientific">Cardiosporidium cionae</name>
    <dbReference type="NCBI Taxonomy" id="476202"/>
    <lineage>
        <taxon>Eukaryota</taxon>
        <taxon>Sar</taxon>
        <taxon>Alveolata</taxon>
        <taxon>Apicomplexa</taxon>
        <taxon>Aconoidasida</taxon>
        <taxon>Nephromycida</taxon>
        <taxon>Cardiosporidium</taxon>
    </lineage>
</organism>
<evidence type="ECO:0000256" key="4">
    <source>
        <dbReference type="ARBA" id="ARBA00022801"/>
    </source>
</evidence>
<dbReference type="Gene3D" id="3.20.20.140">
    <property type="entry name" value="Metal-dependent hydrolases"/>
    <property type="match status" value="1"/>
</dbReference>
<comment type="caution">
    <text evidence="5">The sequence shown here is derived from an EMBL/GenBank/DDBJ whole genome shotgun (WGS) entry which is preliminary data.</text>
</comment>
<dbReference type="InterPro" id="IPR032466">
    <property type="entry name" value="Metal_Hydrolase"/>
</dbReference>
<evidence type="ECO:0000313" key="6">
    <source>
        <dbReference type="Proteomes" id="UP000823046"/>
    </source>
</evidence>
<keyword evidence="3" id="KW-0479">Metal-binding</keyword>
<keyword evidence="4 5" id="KW-0378">Hydrolase</keyword>
<evidence type="ECO:0000313" key="5">
    <source>
        <dbReference type="EMBL" id="KAF8820839.1"/>
    </source>
</evidence>
<dbReference type="GO" id="GO:0016787">
    <property type="term" value="F:hydrolase activity"/>
    <property type="evidence" value="ECO:0007669"/>
    <property type="project" value="UniProtKB-KW"/>
</dbReference>
<name>A0ABQ7JA26_9APIC</name>
<reference evidence="5 6" key="1">
    <citation type="journal article" date="2020" name="bioRxiv">
        <title>Metabolic contributions of an alphaproteobacterial endosymbiont in the apicomplexan Cardiosporidium cionae.</title>
        <authorList>
            <person name="Hunter E.S."/>
            <person name="Paight C.J."/>
            <person name="Lane C.E."/>
        </authorList>
    </citation>
    <scope>NUCLEOTIDE SEQUENCE [LARGE SCALE GENOMIC DNA]</scope>
    <source>
        <strain evidence="5">ESH_2018</strain>
    </source>
</reference>
<feature type="non-terminal residue" evidence="5">
    <location>
        <position position="1"/>
    </location>
</feature>
<comment type="similarity">
    <text evidence="1">Belongs to the metallo-dependent hydrolases superfamily. TatD-type hydrolase family.</text>
</comment>
<dbReference type="Pfam" id="PF01026">
    <property type="entry name" value="TatD_DNase"/>
    <property type="match status" value="1"/>
</dbReference>
<evidence type="ECO:0000256" key="1">
    <source>
        <dbReference type="ARBA" id="ARBA00009275"/>
    </source>
</evidence>
<evidence type="ECO:0000256" key="2">
    <source>
        <dbReference type="ARBA" id="ARBA00022722"/>
    </source>
</evidence>
<dbReference type="PANTHER" id="PTHR10060:SF15">
    <property type="entry name" value="DEOXYRIBONUCLEASE TATDN1"/>
    <property type="match status" value="1"/>
</dbReference>
<keyword evidence="2" id="KW-0540">Nuclease</keyword>
<dbReference type="CDD" id="cd01310">
    <property type="entry name" value="TatD_DNAse"/>
    <property type="match status" value="1"/>
</dbReference>
<sequence>SIVSFLHLIAVQPLYLEPCTLTLLSAELPFVFRCLPSQYAQTIFRSPSTLSFYKSSKVTSVLKCSRHRVLQRRLWSHIKNPLKMKMESPFMLKRHEGKSQYIDIAVNLTDLMFQGIYHSRKKHECDIERVLCRAASAGVTKIIVIGGNLIESREAISLCRTYCDYIITHLWWAEMADTVSSCQSLTNVYGPSLFATVGVHPTRCGEFEGNENQGAPDYLQSLRELIANNRDVVAAIGEIGLDFDRTKFCSEEMQLKYFEFQLQLVAEFKLPMLLHMRAAAMPFCDILRRNLMTWKSVGGVVHSFTGSYLDSQQLLQLDLSIGINGCSVKTSESLQVVRSIPLDRLLLETGQMSCECNVYIGEFCNEMIETSFDSPWCEIRASHAGNSLVKTRTLDATKAEKWDGKQVKGRNEPANIVQVAEIVSELKDYSNYFEEFCLR</sequence>